<proteinExistence type="predicted"/>
<organism evidence="1 2">
    <name type="scientific">Candidatus Blautia faecigallinarum</name>
    <dbReference type="NCBI Taxonomy" id="2838488"/>
    <lineage>
        <taxon>Bacteria</taxon>
        <taxon>Bacillati</taxon>
        <taxon>Bacillota</taxon>
        <taxon>Clostridia</taxon>
        <taxon>Lachnospirales</taxon>
        <taxon>Lachnospiraceae</taxon>
        <taxon>Blautia</taxon>
    </lineage>
</organism>
<dbReference type="Proteomes" id="UP000824041">
    <property type="component" value="Unassembled WGS sequence"/>
</dbReference>
<evidence type="ECO:0000313" key="1">
    <source>
        <dbReference type="EMBL" id="HIZ23106.1"/>
    </source>
</evidence>
<evidence type="ECO:0000313" key="2">
    <source>
        <dbReference type="Proteomes" id="UP000824041"/>
    </source>
</evidence>
<accession>A0A9D2DTK4</accession>
<sequence length="359" mass="41997">MNFNSKTYRYADRIGNLKAEAVGVVKGEKYFPVFPGNLVFKPLTKSKPFSTPLFAYAEVFWSHVIDRYFMPAPHYQLAFCQGYEAETGKYYDYGTVVPMVYGEKEHLMNLLEFFRDYPDKKADIDQYLNYCQMFYDYTDIFETDFFQEHTRLAEELATHVLVSILKGDQNYHYENVAFVCDSSNRILRIAPMIDHEFSTYFMFPDAAGRHLYWFGQLQRSIAGEPVVPEEFAFLSNPEERRLMEKSATCLHKNLLYIKEHFLRAVQDFTSRSALLEQAINETPEDFFLHKSPGYPDIANSDGYSIGKARYKDQDEHQAQLLEARYAHSGKPIEFDMVSVRILREIKETIRQVQEILLLS</sequence>
<comment type="caution">
    <text evidence="1">The sequence shown here is derived from an EMBL/GenBank/DDBJ whole genome shotgun (WGS) entry which is preliminary data.</text>
</comment>
<dbReference type="AlphaFoldDB" id="A0A9D2DTK4"/>
<name>A0A9D2DTK4_9FIRM</name>
<gene>
    <name evidence="1" type="ORF">IAA21_09980</name>
</gene>
<evidence type="ECO:0008006" key="3">
    <source>
        <dbReference type="Google" id="ProtNLM"/>
    </source>
</evidence>
<dbReference type="EMBL" id="DXBU01000135">
    <property type="protein sequence ID" value="HIZ23106.1"/>
    <property type="molecule type" value="Genomic_DNA"/>
</dbReference>
<reference evidence="1" key="1">
    <citation type="journal article" date="2021" name="PeerJ">
        <title>Extensive microbial diversity within the chicken gut microbiome revealed by metagenomics and culture.</title>
        <authorList>
            <person name="Gilroy R."/>
            <person name="Ravi A."/>
            <person name="Getino M."/>
            <person name="Pursley I."/>
            <person name="Horton D.L."/>
            <person name="Alikhan N.F."/>
            <person name="Baker D."/>
            <person name="Gharbi K."/>
            <person name="Hall N."/>
            <person name="Watson M."/>
            <person name="Adriaenssens E.M."/>
            <person name="Foster-Nyarko E."/>
            <person name="Jarju S."/>
            <person name="Secka A."/>
            <person name="Antonio M."/>
            <person name="Oren A."/>
            <person name="Chaudhuri R.R."/>
            <person name="La Ragione R."/>
            <person name="Hildebrand F."/>
            <person name="Pallen M.J."/>
        </authorList>
    </citation>
    <scope>NUCLEOTIDE SEQUENCE</scope>
    <source>
        <strain evidence="1">14324</strain>
    </source>
</reference>
<protein>
    <recommendedName>
        <fullName evidence="3">HipA-like C-terminal domain-containing protein</fullName>
    </recommendedName>
</protein>
<reference evidence="1" key="2">
    <citation type="submission" date="2021-04" db="EMBL/GenBank/DDBJ databases">
        <authorList>
            <person name="Gilroy R."/>
        </authorList>
    </citation>
    <scope>NUCLEOTIDE SEQUENCE</scope>
    <source>
        <strain evidence="1">14324</strain>
    </source>
</reference>